<accession>A0A9X1P0G6</accession>
<organism evidence="1 2">
    <name type="scientific">Jiella avicenniae</name>
    <dbReference type="NCBI Taxonomy" id="2907202"/>
    <lineage>
        <taxon>Bacteria</taxon>
        <taxon>Pseudomonadati</taxon>
        <taxon>Pseudomonadota</taxon>
        <taxon>Alphaproteobacteria</taxon>
        <taxon>Hyphomicrobiales</taxon>
        <taxon>Aurantimonadaceae</taxon>
        <taxon>Jiella</taxon>
    </lineage>
</organism>
<protein>
    <submittedName>
        <fullName evidence="1">Uncharacterized protein</fullName>
    </submittedName>
</protein>
<sequence>MPTQMHFATFLKFLTQDIGNNIKDLSRYGGGGGKDFYGPSRRGVSELLSAECDLNLLIKKVQQASLPNAVETNASVIAEVSSWLSAQKGERFEPEKAVWKSPNGYFSLSIEPEIGLTKGAETKIIAVYPRRNGRLNREKAGAGIILLQEAFPHLGGVRFGILDSSAGKAFWSGTNSSAGVLRHHVRMVEDELGALVI</sequence>
<reference evidence="1" key="1">
    <citation type="submission" date="2022-01" db="EMBL/GenBank/DDBJ databases">
        <title>Jiella avicenniae sp. nov., a novel endophytic bacterium isolated from bark of Avicennia marina.</title>
        <authorList>
            <person name="Tuo L."/>
        </authorList>
    </citation>
    <scope>NUCLEOTIDE SEQUENCE</scope>
    <source>
        <strain evidence="1">CBK1P-4</strain>
    </source>
</reference>
<keyword evidence="2" id="KW-1185">Reference proteome</keyword>
<proteinExistence type="predicted"/>
<name>A0A9X1P0G6_9HYPH</name>
<evidence type="ECO:0000313" key="1">
    <source>
        <dbReference type="EMBL" id="MCE7029032.1"/>
    </source>
</evidence>
<dbReference type="AlphaFoldDB" id="A0A9X1P0G6"/>
<dbReference type="EMBL" id="JAJUWU010000014">
    <property type="protein sequence ID" value="MCE7029032.1"/>
    <property type="molecule type" value="Genomic_DNA"/>
</dbReference>
<comment type="caution">
    <text evidence="1">The sequence shown here is derived from an EMBL/GenBank/DDBJ whole genome shotgun (WGS) entry which is preliminary data.</text>
</comment>
<gene>
    <name evidence="1" type="ORF">LZD57_13620</name>
</gene>
<evidence type="ECO:0000313" key="2">
    <source>
        <dbReference type="Proteomes" id="UP001139035"/>
    </source>
</evidence>
<dbReference type="Proteomes" id="UP001139035">
    <property type="component" value="Unassembled WGS sequence"/>
</dbReference>
<dbReference type="RefSeq" id="WP_233720034.1">
    <property type="nucleotide sequence ID" value="NZ_JAJUWU010000014.1"/>
</dbReference>